<evidence type="ECO:0000256" key="2">
    <source>
        <dbReference type="SAM" id="MobiDB-lite"/>
    </source>
</evidence>
<dbReference type="GO" id="GO:0005886">
    <property type="term" value="C:plasma membrane"/>
    <property type="evidence" value="ECO:0007669"/>
    <property type="project" value="UniProtKB-ARBA"/>
</dbReference>
<dbReference type="GO" id="GO:0098552">
    <property type="term" value="C:side of membrane"/>
    <property type="evidence" value="ECO:0007669"/>
    <property type="project" value="UniProtKB-ARBA"/>
</dbReference>
<dbReference type="AlphaFoldDB" id="A0ABD5ECE1"/>
<evidence type="ECO:0000256" key="1">
    <source>
        <dbReference type="ARBA" id="ARBA00008164"/>
    </source>
</evidence>
<comment type="caution">
    <text evidence="4">The sequence shown here is derived from an EMBL/GenBank/DDBJ whole genome shotgun (WGS) entry which is preliminary data.</text>
</comment>
<reference evidence="5" key="1">
    <citation type="submission" date="2023-07" db="EMBL/GenBank/DDBJ databases">
        <title>30 novel species of actinomycetes from the DSMZ collection.</title>
        <authorList>
            <person name="Nouioui I."/>
        </authorList>
    </citation>
    <scope>NUCLEOTIDE SEQUENCE [LARGE SCALE GENOMIC DNA]</scope>
    <source>
        <strain evidence="5">DSM 41982</strain>
    </source>
</reference>
<dbReference type="SMART" id="SM00244">
    <property type="entry name" value="PHB"/>
    <property type="match status" value="1"/>
</dbReference>
<evidence type="ECO:0000313" key="4">
    <source>
        <dbReference type="EMBL" id="MDT0418247.1"/>
    </source>
</evidence>
<comment type="similarity">
    <text evidence="1">Belongs to the band 7/mec-2 family.</text>
</comment>
<organism evidence="4 5">
    <name type="scientific">Streptomyces evansiae</name>
    <dbReference type="NCBI Taxonomy" id="3075535"/>
    <lineage>
        <taxon>Bacteria</taxon>
        <taxon>Bacillati</taxon>
        <taxon>Actinomycetota</taxon>
        <taxon>Actinomycetes</taxon>
        <taxon>Kitasatosporales</taxon>
        <taxon>Streptomycetaceae</taxon>
        <taxon>Streptomyces</taxon>
    </lineage>
</organism>
<accession>A0ABD5ECE1</accession>
<dbReference type="RefSeq" id="WP_093854622.1">
    <property type="nucleotide sequence ID" value="NZ_JAVRER010000041.1"/>
</dbReference>
<dbReference type="InterPro" id="IPR001972">
    <property type="entry name" value="Stomatin_HflK_fam"/>
</dbReference>
<evidence type="ECO:0000259" key="3">
    <source>
        <dbReference type="SMART" id="SM00244"/>
    </source>
</evidence>
<feature type="region of interest" description="Disordered" evidence="2">
    <location>
        <begin position="255"/>
        <end position="336"/>
    </location>
</feature>
<dbReference type="EMBL" id="JAVRER010000041">
    <property type="protein sequence ID" value="MDT0418247.1"/>
    <property type="molecule type" value="Genomic_DNA"/>
</dbReference>
<gene>
    <name evidence="4" type="ORF">RM574_22430</name>
</gene>
<sequence length="336" mass="36570">MTGLVIAIVLVALLVVILLGLSVRNVQQYQRGVVFRFGRLLPHIRQPGLRLIRPVGDHMERVSIQTEVLGVSPQGAITNDNVTVTVDAVVYFRVIDPVKALVNVSDYPSAVSQIAQTSLRSVIGRADLDTLLSDRDRINAELRTVMDAPTEDPWGVRVERVEIKDIALPQDMMRSMSKQAEAERERRARVIAADGEAQAARKLTSAAHTMADTPGALQLRLLQTVVDVAAEKNSTLVMPFPVELLRFFQQAADKTGVPASGGESVPVDAGPSREASSSRTERARARTRTARAVHAAPALDGSMADQQAATRTRAERRRLEREVWPDIPVTSGSVGP</sequence>
<name>A0ABD5ECE1_9ACTN</name>
<dbReference type="Gene3D" id="6.10.250.2090">
    <property type="match status" value="1"/>
</dbReference>
<dbReference type="SUPFAM" id="SSF117892">
    <property type="entry name" value="Band 7/SPFH domain"/>
    <property type="match status" value="1"/>
</dbReference>
<dbReference type="FunFam" id="3.30.479.30:FF:000004">
    <property type="entry name" value="Putative membrane protease family, stomatin"/>
    <property type="match status" value="1"/>
</dbReference>
<protein>
    <submittedName>
        <fullName evidence="4">SPFH domain-containing protein</fullName>
    </submittedName>
</protein>
<feature type="domain" description="Band 7" evidence="3">
    <location>
        <begin position="21"/>
        <end position="180"/>
    </location>
</feature>
<dbReference type="InterPro" id="IPR001107">
    <property type="entry name" value="Band_7"/>
</dbReference>
<dbReference type="Proteomes" id="UP001183607">
    <property type="component" value="Unassembled WGS sequence"/>
</dbReference>
<proteinExistence type="inferred from homology"/>
<dbReference type="Gene3D" id="3.30.479.30">
    <property type="entry name" value="Band 7 domain"/>
    <property type="match status" value="1"/>
</dbReference>
<dbReference type="InterPro" id="IPR043202">
    <property type="entry name" value="Band-7_stomatin-like"/>
</dbReference>
<dbReference type="PANTHER" id="PTHR10264">
    <property type="entry name" value="BAND 7 PROTEIN-RELATED"/>
    <property type="match status" value="1"/>
</dbReference>
<evidence type="ECO:0000313" key="5">
    <source>
        <dbReference type="Proteomes" id="UP001183607"/>
    </source>
</evidence>
<dbReference type="PRINTS" id="PR00721">
    <property type="entry name" value="STOMATIN"/>
</dbReference>
<dbReference type="PANTHER" id="PTHR10264:SF19">
    <property type="entry name" value="AT06885P-RELATED"/>
    <property type="match status" value="1"/>
</dbReference>
<dbReference type="Pfam" id="PF01145">
    <property type="entry name" value="Band_7"/>
    <property type="match status" value="1"/>
</dbReference>
<dbReference type="InterPro" id="IPR036013">
    <property type="entry name" value="Band_7/SPFH_dom_sf"/>
</dbReference>